<feature type="signal peptide" evidence="1">
    <location>
        <begin position="1"/>
        <end position="22"/>
    </location>
</feature>
<protein>
    <submittedName>
        <fullName evidence="2">Uncharacterized protein</fullName>
    </submittedName>
</protein>
<organism evidence="2 3">
    <name type="scientific">Marinilabilia salmonicolor</name>
    <dbReference type="NCBI Taxonomy" id="989"/>
    <lineage>
        <taxon>Bacteria</taxon>
        <taxon>Pseudomonadati</taxon>
        <taxon>Bacteroidota</taxon>
        <taxon>Bacteroidia</taxon>
        <taxon>Marinilabiliales</taxon>
        <taxon>Marinilabiliaceae</taxon>
        <taxon>Marinilabilia</taxon>
    </lineage>
</organism>
<dbReference type="InterPro" id="IPR027396">
    <property type="entry name" value="DsrEFH-like"/>
</dbReference>
<keyword evidence="1" id="KW-0732">Signal</keyword>
<gene>
    <name evidence="2" type="ORF">DFO77_10499</name>
</gene>
<evidence type="ECO:0000256" key="1">
    <source>
        <dbReference type="SAM" id="SignalP"/>
    </source>
</evidence>
<evidence type="ECO:0000313" key="2">
    <source>
        <dbReference type="EMBL" id="RCW38341.1"/>
    </source>
</evidence>
<sequence>MKQILPTFLLSVLLVGTSVAQANETTPEIENPTSKDKLVVLWTSDDPYVAERVCLMYTHAAKTQGWFDEVVLVVWGPSAKLISENLKLREKVKTMQKDGVILQACVACANSYGVTEDLKKFGFEVKGMGKPLTDYLKTGAKVLTF</sequence>
<dbReference type="Proteomes" id="UP000252733">
    <property type="component" value="Unassembled WGS sequence"/>
</dbReference>
<proteinExistence type="predicted"/>
<dbReference type="RefSeq" id="WP_114436528.1">
    <property type="nucleotide sequence ID" value="NZ_QPIZ01000004.1"/>
</dbReference>
<dbReference type="EMBL" id="QPIZ01000004">
    <property type="protein sequence ID" value="RCW38341.1"/>
    <property type="molecule type" value="Genomic_DNA"/>
</dbReference>
<dbReference type="Pfam" id="PF02635">
    <property type="entry name" value="DsrE"/>
    <property type="match status" value="1"/>
</dbReference>
<reference evidence="2 3" key="1">
    <citation type="submission" date="2018-07" db="EMBL/GenBank/DDBJ databases">
        <title>Freshwater and sediment microbial communities from various areas in North America, analyzing microbe dynamics in response to fracking.</title>
        <authorList>
            <person name="Lamendella R."/>
        </authorList>
    </citation>
    <scope>NUCLEOTIDE SEQUENCE [LARGE SCALE GENOMIC DNA]</scope>
    <source>
        <strain evidence="2 3">160A</strain>
    </source>
</reference>
<dbReference type="SUPFAM" id="SSF75169">
    <property type="entry name" value="DsrEFH-like"/>
    <property type="match status" value="1"/>
</dbReference>
<keyword evidence="3" id="KW-1185">Reference proteome</keyword>
<dbReference type="AlphaFoldDB" id="A0A368VH58"/>
<evidence type="ECO:0000313" key="3">
    <source>
        <dbReference type="Proteomes" id="UP000252733"/>
    </source>
</evidence>
<dbReference type="InterPro" id="IPR003787">
    <property type="entry name" value="Sulphur_relay_DsrE/F-like"/>
</dbReference>
<name>A0A368VH58_9BACT</name>
<accession>A0A368VH58</accession>
<feature type="chain" id="PRO_5016794082" evidence="1">
    <location>
        <begin position="23"/>
        <end position="145"/>
    </location>
</feature>
<dbReference type="Gene3D" id="3.40.1260.10">
    <property type="entry name" value="DsrEFH-like"/>
    <property type="match status" value="1"/>
</dbReference>
<comment type="caution">
    <text evidence="2">The sequence shown here is derived from an EMBL/GenBank/DDBJ whole genome shotgun (WGS) entry which is preliminary data.</text>
</comment>